<reference evidence="1 2" key="1">
    <citation type="submission" date="2020-11" db="EMBL/GenBank/DDBJ databases">
        <authorList>
            <person name="Sun Q."/>
        </authorList>
    </citation>
    <scope>NUCLEOTIDE SEQUENCE [LARGE SCALE GENOMIC DNA]</scope>
    <source>
        <strain evidence="1 2">P8398</strain>
    </source>
</reference>
<protein>
    <submittedName>
        <fullName evidence="1">Uncharacterized protein</fullName>
    </submittedName>
</protein>
<dbReference type="EMBL" id="CP065053">
    <property type="protein sequence ID" value="QPI51087.1"/>
    <property type="molecule type" value="Genomic_DNA"/>
</dbReference>
<proteinExistence type="predicted"/>
<evidence type="ECO:0000313" key="1">
    <source>
        <dbReference type="EMBL" id="QPI51087.1"/>
    </source>
</evidence>
<organism evidence="1 2">
    <name type="scientific">Massilia antarctica</name>
    <dbReference type="NCBI Taxonomy" id="2765360"/>
    <lineage>
        <taxon>Bacteria</taxon>
        <taxon>Pseudomonadati</taxon>
        <taxon>Pseudomonadota</taxon>
        <taxon>Betaproteobacteria</taxon>
        <taxon>Burkholderiales</taxon>
        <taxon>Oxalobacteraceae</taxon>
        <taxon>Telluria group</taxon>
        <taxon>Massilia</taxon>
    </lineage>
</organism>
<sequence length="121" mass="13747">MKVEVIAYLHALWRRPKSSPRNSWSCLALVSYTSDAIPGWMLAPLYKVGRRDAWSLPAIECGDRHIPLDPGYRRFSSHPSTEQIDELVTALEFFNLGMHTETIESWYVVRDGAMMPPAPDA</sequence>
<dbReference type="RefSeq" id="WP_206090724.1">
    <property type="nucleotide sequence ID" value="NZ_CP065053.1"/>
</dbReference>
<name>A0AA48WEV4_9BURK</name>
<dbReference type="Proteomes" id="UP000662888">
    <property type="component" value="Chromosome"/>
</dbReference>
<keyword evidence="2" id="KW-1185">Reference proteome</keyword>
<gene>
    <name evidence="1" type="ORF">IV454_05995</name>
</gene>
<accession>A0AA48WEV4</accession>
<evidence type="ECO:0000313" key="2">
    <source>
        <dbReference type="Proteomes" id="UP000662888"/>
    </source>
</evidence>